<feature type="region of interest" description="Disordered" evidence="1">
    <location>
        <begin position="1"/>
        <end position="70"/>
    </location>
</feature>
<evidence type="ECO:0000313" key="3">
    <source>
        <dbReference type="Proteomes" id="UP001224775"/>
    </source>
</evidence>
<protein>
    <submittedName>
        <fullName evidence="2">Uncharacterized protein</fullName>
    </submittedName>
</protein>
<dbReference type="AlphaFoldDB" id="A0AAD9DDG6"/>
<feature type="compositionally biased region" description="Basic and acidic residues" evidence="1">
    <location>
        <begin position="28"/>
        <end position="38"/>
    </location>
</feature>
<feature type="compositionally biased region" description="Low complexity" evidence="1">
    <location>
        <begin position="8"/>
        <end position="21"/>
    </location>
</feature>
<sequence length="70" mass="8059">MISRQAADDPNNGDDANNGDARIAALETENRELREQQQRRKQQSSTSPHKAQTAKETKKQQRLFYGFKRV</sequence>
<name>A0AAD9DDG6_9STRA</name>
<comment type="caution">
    <text evidence="2">The sequence shown here is derived from an EMBL/GenBank/DDBJ whole genome shotgun (WGS) entry which is preliminary data.</text>
</comment>
<reference evidence="2" key="1">
    <citation type="submission" date="2023-06" db="EMBL/GenBank/DDBJ databases">
        <title>Survivors Of The Sea: Transcriptome response of Skeletonema marinoi to long-term dormancy.</title>
        <authorList>
            <person name="Pinder M.I.M."/>
            <person name="Kourtchenko O."/>
            <person name="Robertson E.K."/>
            <person name="Larsson T."/>
            <person name="Maumus F."/>
            <person name="Osuna-Cruz C.M."/>
            <person name="Vancaester E."/>
            <person name="Stenow R."/>
            <person name="Vandepoele K."/>
            <person name="Ploug H."/>
            <person name="Bruchert V."/>
            <person name="Godhe A."/>
            <person name="Topel M."/>
        </authorList>
    </citation>
    <scope>NUCLEOTIDE SEQUENCE</scope>
    <source>
        <strain evidence="2">R05AC</strain>
    </source>
</reference>
<evidence type="ECO:0000313" key="2">
    <source>
        <dbReference type="EMBL" id="KAK1741750.1"/>
    </source>
</evidence>
<dbReference type="EMBL" id="JATAAI010000012">
    <property type="protein sequence ID" value="KAK1741750.1"/>
    <property type="molecule type" value="Genomic_DNA"/>
</dbReference>
<organism evidence="2 3">
    <name type="scientific">Skeletonema marinoi</name>
    <dbReference type="NCBI Taxonomy" id="267567"/>
    <lineage>
        <taxon>Eukaryota</taxon>
        <taxon>Sar</taxon>
        <taxon>Stramenopiles</taxon>
        <taxon>Ochrophyta</taxon>
        <taxon>Bacillariophyta</taxon>
        <taxon>Coscinodiscophyceae</taxon>
        <taxon>Thalassiosirophycidae</taxon>
        <taxon>Thalassiosirales</taxon>
        <taxon>Skeletonemataceae</taxon>
        <taxon>Skeletonema</taxon>
        <taxon>Skeletonema marinoi-dohrnii complex</taxon>
    </lineage>
</organism>
<accession>A0AAD9DDG6</accession>
<keyword evidence="3" id="KW-1185">Reference proteome</keyword>
<gene>
    <name evidence="2" type="ORF">QTG54_007323</name>
</gene>
<dbReference type="Proteomes" id="UP001224775">
    <property type="component" value="Unassembled WGS sequence"/>
</dbReference>
<evidence type="ECO:0000256" key="1">
    <source>
        <dbReference type="SAM" id="MobiDB-lite"/>
    </source>
</evidence>
<proteinExistence type="predicted"/>